<dbReference type="Gene3D" id="3.90.640.10">
    <property type="entry name" value="Actin, Chain A, domain 4"/>
    <property type="match status" value="1"/>
</dbReference>
<feature type="region of interest" description="Disordered" evidence="4">
    <location>
        <begin position="379"/>
        <end position="402"/>
    </location>
</feature>
<dbReference type="RefSeq" id="WP_234411541.1">
    <property type="nucleotide sequence ID" value="NZ_LK021337.1"/>
</dbReference>
<dbReference type="InterPro" id="IPR013126">
    <property type="entry name" value="Hsp_70_fam"/>
</dbReference>
<dbReference type="Proteomes" id="UP000028864">
    <property type="component" value="Unassembled WGS sequence"/>
</dbReference>
<evidence type="ECO:0000256" key="4">
    <source>
        <dbReference type="SAM" id="MobiDB-lite"/>
    </source>
</evidence>
<feature type="region of interest" description="Disordered" evidence="4">
    <location>
        <begin position="459"/>
        <end position="602"/>
    </location>
</feature>
<feature type="compositionally biased region" description="Basic and acidic residues" evidence="4">
    <location>
        <begin position="559"/>
        <end position="580"/>
    </location>
</feature>
<keyword evidence="1" id="KW-0547">Nucleotide-binding</keyword>
<dbReference type="AlphaFoldDB" id="A0AAV2WGU5"/>
<evidence type="ECO:0000256" key="2">
    <source>
        <dbReference type="ARBA" id="ARBA00022840"/>
    </source>
</evidence>
<evidence type="ECO:0000313" key="5">
    <source>
        <dbReference type="EMBL" id="CDQ43445.1"/>
    </source>
</evidence>
<keyword evidence="2" id="KW-0067">ATP-binding</keyword>
<accession>A0AAV2WGU5</accession>
<dbReference type="GO" id="GO:0005524">
    <property type="term" value="F:ATP binding"/>
    <property type="evidence" value="ECO:0007669"/>
    <property type="project" value="UniProtKB-KW"/>
</dbReference>
<evidence type="ECO:0000313" key="6">
    <source>
        <dbReference type="Proteomes" id="UP000028864"/>
    </source>
</evidence>
<reference evidence="5" key="2">
    <citation type="submission" date="2015-09" db="EMBL/GenBank/DDBJ databases">
        <title>Draft genome sequence of Mycobacterium neoaurum DSM 44074.</title>
        <authorList>
            <person name="Croce O."/>
            <person name="Robert C."/>
            <person name="Raoult D."/>
            <person name="Drancourt M."/>
        </authorList>
    </citation>
    <scope>NUCLEOTIDE SEQUENCE</scope>
    <source>
        <strain evidence="5">DSM 44074</strain>
    </source>
</reference>
<dbReference type="SUPFAM" id="SSF53067">
    <property type="entry name" value="Actin-like ATPase domain"/>
    <property type="match status" value="1"/>
</dbReference>
<dbReference type="EMBL" id="LK021337">
    <property type="protein sequence ID" value="CDQ43445.1"/>
    <property type="molecule type" value="Genomic_DNA"/>
</dbReference>
<reference evidence="5" key="1">
    <citation type="submission" date="2014-05" db="EMBL/GenBank/DDBJ databases">
        <authorList>
            <person name="Urmite Genomes"/>
        </authorList>
    </citation>
    <scope>NUCLEOTIDE SEQUENCE</scope>
    <source>
        <strain evidence="5">DSM 44074</strain>
    </source>
</reference>
<evidence type="ECO:0000256" key="1">
    <source>
        <dbReference type="ARBA" id="ARBA00022741"/>
    </source>
</evidence>
<evidence type="ECO:0000256" key="3">
    <source>
        <dbReference type="ARBA" id="ARBA00023186"/>
    </source>
</evidence>
<gene>
    <name evidence="5" type="ORF">BN1047_01312</name>
</gene>
<organism evidence="5 6">
    <name type="scientific">Mycolicibacterium neoaurum</name>
    <name type="common">Mycobacterium neoaurum</name>
    <dbReference type="NCBI Taxonomy" id="1795"/>
    <lineage>
        <taxon>Bacteria</taxon>
        <taxon>Bacillati</taxon>
        <taxon>Actinomycetota</taxon>
        <taxon>Actinomycetes</taxon>
        <taxon>Mycobacteriales</taxon>
        <taxon>Mycobacteriaceae</taxon>
        <taxon>Mycolicibacterium</taxon>
    </lineage>
</organism>
<feature type="compositionally biased region" description="Low complexity" evidence="4">
    <location>
        <begin position="459"/>
        <end position="476"/>
    </location>
</feature>
<dbReference type="Gene3D" id="3.30.420.40">
    <property type="match status" value="2"/>
</dbReference>
<dbReference type="PANTHER" id="PTHR42749">
    <property type="entry name" value="CELL SHAPE-DETERMINING PROTEIN MREB"/>
    <property type="match status" value="1"/>
</dbReference>
<dbReference type="GO" id="GO:0140662">
    <property type="term" value="F:ATP-dependent protein folding chaperone"/>
    <property type="evidence" value="ECO:0007669"/>
    <property type="project" value="InterPro"/>
</dbReference>
<dbReference type="Pfam" id="PF00012">
    <property type="entry name" value="HSP70"/>
    <property type="match status" value="1"/>
</dbReference>
<proteinExistence type="predicted"/>
<protein>
    <submittedName>
        <fullName evidence="5">Molecular chaperone</fullName>
    </submittedName>
</protein>
<sequence>MSDPLGLSIGTTNLVAARVGDQPVTRRAVLTLPTDGAPEIGVSSGRPGQVLSGFVERVGDPVPLVAADGSSYLADDLLVEALEALIGPTGSGQTVIAVPAHWTPATMRVLRAALRANPVLSPGGAPPRLVSDAVTSLTALNANPGLNARGAVVLIDLGGGGTSITLADADAGFEPIDETVRVADFSGDLIDQALLGRVLADADANDTDPAATAAVGQLGVLREQCRQAKERLSGVTATEVPVDLPGVRSVVRVTRAELEALLVEPFALVLSELDNLLQRNRIGWSDISVIATVGGGASIPLVTQKLSEHTRTPVVNTPQPALDAALGAVLRAAYGTDTGAQTGMAPAVGADAPTSLAPAAAITHDPSGSSTFRALAWSEDGDAGNEPVPYTGPEDYPSVNPYLADPYLADEATHVVSQQDPSMYADEPRGLPRVPMAVFAAVGLISLVALGGVAIALTGTSESPAPTPSTAPVTGVLTPPPAEPAGGAESRTGRAGGPHDDRHHDAADHHDHHSDDDHHHDDHHHDDDHDDDHHHNNHHAVDHDHHGHHDDRSGDDDDRSAGHHDACGDHHSTGDDHHISGDSFAAADPDPGAQSGRSGRALAAQVRSHLQLWFLRRVEPPRHAGL</sequence>
<name>A0AAV2WGU5_MYCNE</name>
<dbReference type="CDD" id="cd10170">
    <property type="entry name" value="ASKHA_NBD_HSP70"/>
    <property type="match status" value="1"/>
</dbReference>
<dbReference type="PANTHER" id="PTHR42749:SF1">
    <property type="entry name" value="CELL SHAPE-DETERMINING PROTEIN MREB"/>
    <property type="match status" value="1"/>
</dbReference>
<feature type="compositionally biased region" description="Basic and acidic residues" evidence="4">
    <location>
        <begin position="497"/>
        <end position="552"/>
    </location>
</feature>
<dbReference type="InterPro" id="IPR043129">
    <property type="entry name" value="ATPase_NBD"/>
</dbReference>
<keyword evidence="3" id="KW-0143">Chaperone</keyword>